<dbReference type="Ensembl" id="ENSVKKT00000009997.1">
    <property type="protein sequence ID" value="ENSVKKP00000009753.1"/>
    <property type="gene ID" value="ENSVKKG00000006884.1"/>
</dbReference>
<dbReference type="PANTHER" id="PTHR43948">
    <property type="entry name" value="DNAJ HOMOLOG SUBFAMILY B"/>
    <property type="match status" value="1"/>
</dbReference>
<dbReference type="CDD" id="cd06257">
    <property type="entry name" value="DnaJ"/>
    <property type="match status" value="1"/>
</dbReference>
<accession>A0A8D2J7N9</accession>
<proteinExistence type="predicted"/>
<dbReference type="SUPFAM" id="SSF46565">
    <property type="entry name" value="Chaperone J-domain"/>
    <property type="match status" value="1"/>
</dbReference>
<dbReference type="AlphaFoldDB" id="A0A8D2J7N9"/>
<dbReference type="PRINTS" id="PR00625">
    <property type="entry name" value="JDOMAIN"/>
</dbReference>
<feature type="compositionally biased region" description="Basic and acidic residues" evidence="1">
    <location>
        <begin position="75"/>
        <end position="99"/>
    </location>
</feature>
<dbReference type="Pfam" id="PF00226">
    <property type="entry name" value="DnaJ"/>
    <property type="match status" value="1"/>
</dbReference>
<dbReference type="Gene3D" id="1.10.287.110">
    <property type="entry name" value="DnaJ domain"/>
    <property type="match status" value="1"/>
</dbReference>
<organism evidence="3 4">
    <name type="scientific">Varanus komodoensis</name>
    <name type="common">Komodo dragon</name>
    <dbReference type="NCBI Taxonomy" id="61221"/>
    <lineage>
        <taxon>Eukaryota</taxon>
        <taxon>Metazoa</taxon>
        <taxon>Chordata</taxon>
        <taxon>Craniata</taxon>
        <taxon>Vertebrata</taxon>
        <taxon>Euteleostomi</taxon>
        <taxon>Lepidosauria</taxon>
        <taxon>Squamata</taxon>
        <taxon>Bifurcata</taxon>
        <taxon>Unidentata</taxon>
        <taxon>Episquamata</taxon>
        <taxon>Toxicofera</taxon>
        <taxon>Anguimorpha</taxon>
        <taxon>Paleoanguimorpha</taxon>
        <taxon>Varanoidea</taxon>
        <taxon>Varanidae</taxon>
        <taxon>Varanus</taxon>
    </lineage>
</organism>
<protein>
    <recommendedName>
        <fullName evidence="2">J domain-containing protein</fullName>
    </recommendedName>
</protein>
<evidence type="ECO:0000313" key="3">
    <source>
        <dbReference type="Ensembl" id="ENSVKKP00000009753.1"/>
    </source>
</evidence>
<dbReference type="SMART" id="SM00271">
    <property type="entry name" value="DnaJ"/>
    <property type="match status" value="1"/>
</dbReference>
<dbReference type="PANTHER" id="PTHR43948:SF10">
    <property type="entry name" value="MRJ, ISOFORM E"/>
    <property type="match status" value="1"/>
</dbReference>
<evidence type="ECO:0000259" key="2">
    <source>
        <dbReference type="PROSITE" id="PS50076"/>
    </source>
</evidence>
<dbReference type="GO" id="GO:0051087">
    <property type="term" value="F:protein-folding chaperone binding"/>
    <property type="evidence" value="ECO:0007669"/>
    <property type="project" value="TreeGrafter"/>
</dbReference>
<feature type="region of interest" description="Disordered" evidence="1">
    <location>
        <begin position="61"/>
        <end position="99"/>
    </location>
</feature>
<evidence type="ECO:0000256" key="1">
    <source>
        <dbReference type="SAM" id="MobiDB-lite"/>
    </source>
</evidence>
<reference evidence="3" key="2">
    <citation type="submission" date="2025-09" db="UniProtKB">
        <authorList>
            <consortium name="Ensembl"/>
        </authorList>
    </citation>
    <scope>IDENTIFICATION</scope>
</reference>
<dbReference type="InterPro" id="IPR018253">
    <property type="entry name" value="DnaJ_domain_CS"/>
</dbReference>
<dbReference type="PROSITE" id="PS00636">
    <property type="entry name" value="DNAJ_1"/>
    <property type="match status" value="1"/>
</dbReference>
<evidence type="ECO:0000313" key="4">
    <source>
        <dbReference type="Proteomes" id="UP000694545"/>
    </source>
</evidence>
<dbReference type="GO" id="GO:0044183">
    <property type="term" value="F:protein folding chaperone"/>
    <property type="evidence" value="ECO:0007669"/>
    <property type="project" value="TreeGrafter"/>
</dbReference>
<keyword evidence="4" id="KW-1185">Reference proteome</keyword>
<sequence>MVNYYEVLGVQRTASADKIKKAYRQLALKVHPDKNPGNREAAEKKFVEISKAYEVLSDAKKRDAYDQSVKGNTSGKERPGGRRGTTRHDRGHGDKGYEERHVDTELSFHRPHLGGHKETDSFSFNILNDLLDDIASVQQSDDHFPQYIFFKN</sequence>
<dbReference type="InterPro" id="IPR001623">
    <property type="entry name" value="DnaJ_domain"/>
</dbReference>
<dbReference type="Proteomes" id="UP000694545">
    <property type="component" value="Unplaced"/>
</dbReference>
<dbReference type="GO" id="GO:0051082">
    <property type="term" value="F:unfolded protein binding"/>
    <property type="evidence" value="ECO:0007669"/>
    <property type="project" value="TreeGrafter"/>
</dbReference>
<dbReference type="GO" id="GO:0005737">
    <property type="term" value="C:cytoplasm"/>
    <property type="evidence" value="ECO:0007669"/>
    <property type="project" value="TreeGrafter"/>
</dbReference>
<dbReference type="InterPro" id="IPR036869">
    <property type="entry name" value="J_dom_sf"/>
</dbReference>
<dbReference type="PROSITE" id="PS50076">
    <property type="entry name" value="DNAJ_2"/>
    <property type="match status" value="1"/>
</dbReference>
<name>A0A8D2J7N9_VARKO</name>
<reference evidence="3" key="1">
    <citation type="submission" date="2025-08" db="UniProtKB">
        <authorList>
            <consortium name="Ensembl"/>
        </authorList>
    </citation>
    <scope>IDENTIFICATION</scope>
</reference>
<feature type="domain" description="J" evidence="2">
    <location>
        <begin position="3"/>
        <end position="69"/>
    </location>
</feature>